<dbReference type="Proteomes" id="UP001174839">
    <property type="component" value="Unassembled WGS sequence"/>
</dbReference>
<gene>
    <name evidence="1" type="ORF">QU605_02055</name>
</gene>
<dbReference type="RefSeq" id="WP_289723594.1">
    <property type="nucleotide sequence ID" value="NZ_JAUDUY010000001.1"/>
</dbReference>
<keyword evidence="2" id="KW-1185">Reference proteome</keyword>
<proteinExistence type="predicted"/>
<sequence length="223" mass="25774">MYFNSLSKIVLQQFIDEGEEVLKIEYTGDFLQYSAPMCAWIYLYQGNYAITSEWGDHCGPISSLEEALQWSPFAMNIDTFVLTSTILDQDELNDIENELLLRMQEMAHKYPDLIPGIDQNRLSGLLSEDYNSPFYAICSDLRSFLEPRSVYAGGPLESIVRHTRAQNYHKILMTYGIDTIQVLMAYFLKKEAYLICRDIDQTIQEHNRLTHNNLSAFNENLLA</sequence>
<organism evidence="1 2">
    <name type="scientific">Robiginitalea aurantiaca</name>
    <dbReference type="NCBI Taxonomy" id="3056915"/>
    <lineage>
        <taxon>Bacteria</taxon>
        <taxon>Pseudomonadati</taxon>
        <taxon>Bacteroidota</taxon>
        <taxon>Flavobacteriia</taxon>
        <taxon>Flavobacteriales</taxon>
        <taxon>Flavobacteriaceae</taxon>
        <taxon>Robiginitalea</taxon>
    </lineage>
</organism>
<accession>A0ABT7WBF0</accession>
<comment type="caution">
    <text evidence="1">The sequence shown here is derived from an EMBL/GenBank/DDBJ whole genome shotgun (WGS) entry which is preliminary data.</text>
</comment>
<evidence type="ECO:0000313" key="2">
    <source>
        <dbReference type="Proteomes" id="UP001174839"/>
    </source>
</evidence>
<protein>
    <submittedName>
        <fullName evidence="1">Uncharacterized protein</fullName>
    </submittedName>
</protein>
<name>A0ABT7WBF0_9FLAO</name>
<dbReference type="EMBL" id="JAUDUY010000001">
    <property type="protein sequence ID" value="MDM9630235.1"/>
    <property type="molecule type" value="Genomic_DNA"/>
</dbReference>
<evidence type="ECO:0000313" key="1">
    <source>
        <dbReference type="EMBL" id="MDM9630235.1"/>
    </source>
</evidence>
<reference evidence="1" key="1">
    <citation type="submission" date="2023-06" db="EMBL/GenBank/DDBJ databases">
        <title>Robiginitalea aurantiacus sp. nov. and Algoriphagus sediminis sp. nov., isolated from coastal sediment.</title>
        <authorList>
            <person name="Zhou Z.Y."/>
            <person name="An J."/>
            <person name="Jia Y.W."/>
            <person name="Du Z.J."/>
        </authorList>
    </citation>
    <scope>NUCLEOTIDE SEQUENCE</scope>
    <source>
        <strain evidence="1">M39</strain>
    </source>
</reference>